<comment type="similarity">
    <text evidence="1">Belongs to the bacterial reverse transcriptase family.</text>
</comment>
<dbReference type="PROSITE" id="PS50878">
    <property type="entry name" value="RT_POL"/>
    <property type="match status" value="1"/>
</dbReference>
<dbReference type="PANTHER" id="PTHR34047:SF8">
    <property type="entry name" value="PROTEIN YKFC"/>
    <property type="match status" value="1"/>
</dbReference>
<dbReference type="SUPFAM" id="SSF56672">
    <property type="entry name" value="DNA/RNA polymerases"/>
    <property type="match status" value="1"/>
</dbReference>
<gene>
    <name evidence="3" type="ORF">JF539_00010</name>
</gene>
<evidence type="ECO:0000313" key="4">
    <source>
        <dbReference type="Proteomes" id="UP000664096"/>
    </source>
</evidence>
<dbReference type="InterPro" id="IPR000477">
    <property type="entry name" value="RT_dom"/>
</dbReference>
<evidence type="ECO:0000259" key="2">
    <source>
        <dbReference type="PROSITE" id="PS50878"/>
    </source>
</evidence>
<dbReference type="Pfam" id="PF00078">
    <property type="entry name" value="RVT_1"/>
    <property type="match status" value="1"/>
</dbReference>
<dbReference type="RefSeq" id="WP_207137834.1">
    <property type="nucleotide sequence ID" value="NZ_JAEKJZ010000001.1"/>
</dbReference>
<protein>
    <recommendedName>
        <fullName evidence="2">Reverse transcriptase domain-containing protein</fullName>
    </recommendedName>
</protein>
<dbReference type="EMBL" id="JAEKJZ010000001">
    <property type="protein sequence ID" value="MBN9668698.1"/>
    <property type="molecule type" value="Genomic_DNA"/>
</dbReference>
<dbReference type="InterPro" id="IPR043502">
    <property type="entry name" value="DNA/RNA_pol_sf"/>
</dbReference>
<dbReference type="InterPro" id="IPR051083">
    <property type="entry name" value="GrpII_Intron_Splice-Mob/Def"/>
</dbReference>
<evidence type="ECO:0000256" key="1">
    <source>
        <dbReference type="ARBA" id="ARBA00034120"/>
    </source>
</evidence>
<dbReference type="PANTHER" id="PTHR34047">
    <property type="entry name" value="NUCLEAR INTRON MATURASE 1, MITOCHONDRIAL-RELATED"/>
    <property type="match status" value="1"/>
</dbReference>
<dbReference type="AlphaFoldDB" id="A0A939IZY7"/>
<sequence length="434" mass="48287">MPTSKCKHSKPFEETTRQPALRHAWNKVHANGIQSRSDTTKTEIIEFQKTADKIIRKIQREIRNGSFVFGKSVGKKVPKGSMGDFRPIVVAPIETRILQRAVLDQLLRQPSLKPYIVTPYSFGGITKQSDDGMAAVPLAISKILDAKKSGLNYVRCADISAFFTRISKSAVREIISNEIQASDFMGLFDSCVAVELENAAQLGADADRFPREDMGVAQGSALSPLLGNILLHAFDKSMNEGDCTCFRYIDDIIILAPTERAANARFRKAEGLLSDLQLEFSAQKSSGGVRSFETGFEFLGIEIVNGLIRPNGKAVGKLKQKILDILNASRKEFSRDASKPLRSQFAMIPTLSRVSSTLNGWAKHYRFCNDQKLFLSLDQYVESHISSYLGSYAASVRKNPEAKREFLGITSLNDIDWKPFAWPTTKPNSCNVEY</sequence>
<accession>A0A939IZY7</accession>
<name>A0A939IZY7_9HYPH</name>
<dbReference type="Gene3D" id="3.30.70.270">
    <property type="match status" value="1"/>
</dbReference>
<dbReference type="Proteomes" id="UP000664096">
    <property type="component" value="Unassembled WGS sequence"/>
</dbReference>
<feature type="domain" description="Reverse transcriptase" evidence="2">
    <location>
        <begin position="58"/>
        <end position="303"/>
    </location>
</feature>
<organism evidence="3 4">
    <name type="scientific">Roseibium aggregatum</name>
    <dbReference type="NCBI Taxonomy" id="187304"/>
    <lineage>
        <taxon>Bacteria</taxon>
        <taxon>Pseudomonadati</taxon>
        <taxon>Pseudomonadota</taxon>
        <taxon>Alphaproteobacteria</taxon>
        <taxon>Hyphomicrobiales</taxon>
        <taxon>Stappiaceae</taxon>
        <taxon>Roseibium</taxon>
    </lineage>
</organism>
<reference evidence="3" key="1">
    <citation type="submission" date="2020-12" db="EMBL/GenBank/DDBJ databases">
        <title>Oil enriched cultivation method for isolating marine PHA-producing bacteria.</title>
        <authorList>
            <person name="Zheng W."/>
            <person name="Yu S."/>
            <person name="Huang Y."/>
        </authorList>
    </citation>
    <scope>NUCLEOTIDE SEQUENCE</scope>
    <source>
        <strain evidence="3">SY-2-12</strain>
    </source>
</reference>
<comment type="caution">
    <text evidence="3">The sequence shown here is derived from an EMBL/GenBank/DDBJ whole genome shotgun (WGS) entry which is preliminary data.</text>
</comment>
<dbReference type="InterPro" id="IPR043128">
    <property type="entry name" value="Rev_trsase/Diguanyl_cyclase"/>
</dbReference>
<proteinExistence type="inferred from homology"/>
<evidence type="ECO:0000313" key="3">
    <source>
        <dbReference type="EMBL" id="MBN9668698.1"/>
    </source>
</evidence>